<protein>
    <recommendedName>
        <fullName evidence="4">Dirigent protein</fullName>
    </recommendedName>
</protein>
<evidence type="ECO:0000256" key="3">
    <source>
        <dbReference type="ARBA" id="ARBA00022525"/>
    </source>
</evidence>
<evidence type="ECO:0000256" key="1">
    <source>
        <dbReference type="ARBA" id="ARBA00010746"/>
    </source>
</evidence>
<dbReference type="EMBL" id="CP039350">
    <property type="protein sequence ID" value="QCD95756.1"/>
    <property type="molecule type" value="Genomic_DNA"/>
</dbReference>
<dbReference type="PANTHER" id="PTHR21495">
    <property type="entry name" value="NUCLEOPORIN-RELATED"/>
    <property type="match status" value="1"/>
</dbReference>
<evidence type="ECO:0000256" key="2">
    <source>
        <dbReference type="ARBA" id="ARBA00011738"/>
    </source>
</evidence>
<dbReference type="Gene3D" id="2.40.480.10">
    <property type="entry name" value="Allene oxide cyclase-like"/>
    <property type="match status" value="1"/>
</dbReference>
<comment type="similarity">
    <text evidence="1 4">Belongs to the plant dirigent protein family.</text>
</comment>
<dbReference type="GO" id="GO:0009699">
    <property type="term" value="P:phenylpropanoid biosynthetic process"/>
    <property type="evidence" value="ECO:0007669"/>
    <property type="project" value="UniProtKB-ARBA"/>
</dbReference>
<evidence type="ECO:0000256" key="4">
    <source>
        <dbReference type="RuleBase" id="RU363099"/>
    </source>
</evidence>
<evidence type="ECO:0000313" key="6">
    <source>
        <dbReference type="Proteomes" id="UP000501690"/>
    </source>
</evidence>
<reference evidence="5 6" key="1">
    <citation type="submission" date="2019-04" db="EMBL/GenBank/DDBJ databases">
        <title>An improved genome assembly and genetic linkage map for asparagus bean, Vigna unguiculata ssp. sesquipedialis.</title>
        <authorList>
            <person name="Xia Q."/>
            <person name="Zhang R."/>
            <person name="Dong Y."/>
        </authorList>
    </citation>
    <scope>NUCLEOTIDE SEQUENCE [LARGE SCALE GENOMIC DNA]</scope>
    <source>
        <tissue evidence="5">Leaf</tissue>
    </source>
</reference>
<organism evidence="5 6">
    <name type="scientific">Vigna unguiculata</name>
    <name type="common">Cowpea</name>
    <dbReference type="NCBI Taxonomy" id="3917"/>
    <lineage>
        <taxon>Eukaryota</taxon>
        <taxon>Viridiplantae</taxon>
        <taxon>Streptophyta</taxon>
        <taxon>Embryophyta</taxon>
        <taxon>Tracheophyta</taxon>
        <taxon>Spermatophyta</taxon>
        <taxon>Magnoliopsida</taxon>
        <taxon>eudicotyledons</taxon>
        <taxon>Gunneridae</taxon>
        <taxon>Pentapetalae</taxon>
        <taxon>rosids</taxon>
        <taxon>fabids</taxon>
        <taxon>Fabales</taxon>
        <taxon>Fabaceae</taxon>
        <taxon>Papilionoideae</taxon>
        <taxon>50 kb inversion clade</taxon>
        <taxon>NPAAA clade</taxon>
        <taxon>indigoferoid/millettioid clade</taxon>
        <taxon>Phaseoleae</taxon>
        <taxon>Vigna</taxon>
    </lineage>
</organism>
<dbReference type="InterPro" id="IPR004265">
    <property type="entry name" value="Dirigent"/>
</dbReference>
<dbReference type="AlphaFoldDB" id="A0A4D6M6F8"/>
<dbReference type="Gramene" id="Vigun01g035400.1.v1.2">
    <property type="protein sequence ID" value="Vigun01g035400.1.v1.2.CDS.1"/>
    <property type="gene ID" value="Vigun01g035400.v1.2"/>
</dbReference>
<dbReference type="Pfam" id="PF03018">
    <property type="entry name" value="Dirigent"/>
    <property type="match status" value="1"/>
</dbReference>
<gene>
    <name evidence="5" type="ORF">DEO72_LG6g452</name>
</gene>
<sequence length="188" mass="20890">MIGVFGLLVMVCSHTLRIEGKFIEESHIVLPTERVEKLTHLHYYFHDILDGEHPTSIKIIDSPNHSLGGFGVTFMVDNPLTEGPDLSSKEVGRAQGTYALASQHDLGFKMVMNFFFSEGAYEGSSLCMLGRNAVLDEIREMPIVGGSGVFRFARGYALANTVWSNSTSGNAIVEYHVWVYHLQQHGIQ</sequence>
<comment type="subcellular location">
    <subcellularLocation>
        <location evidence="4">Secreted</location>
        <location evidence="4">Extracellular space</location>
        <location evidence="4">Apoplast</location>
    </subcellularLocation>
</comment>
<keyword evidence="4" id="KW-0052">Apoplast</keyword>
<dbReference type="InterPro" id="IPR044859">
    <property type="entry name" value="Allene_oxi_cyc_Dirigent"/>
</dbReference>
<keyword evidence="6" id="KW-1185">Reference proteome</keyword>
<keyword evidence="3 4" id="KW-0964">Secreted</keyword>
<dbReference type="GO" id="GO:0048046">
    <property type="term" value="C:apoplast"/>
    <property type="evidence" value="ECO:0007669"/>
    <property type="project" value="UniProtKB-SubCell"/>
</dbReference>
<evidence type="ECO:0000313" key="5">
    <source>
        <dbReference type="EMBL" id="QCD95756.1"/>
    </source>
</evidence>
<comment type="function">
    <text evidence="4">Dirigent proteins impart stereoselectivity on the phenoxy radical-coupling reaction, yielding optically active lignans from two molecules of coniferyl alcohol in the biosynthesis of lignans, flavonolignans, and alkaloids and thus plays a central role in plant secondary metabolism.</text>
</comment>
<dbReference type="Proteomes" id="UP000501690">
    <property type="component" value="Linkage Group LG6"/>
</dbReference>
<proteinExistence type="inferred from homology"/>
<comment type="subunit">
    <text evidence="2 4">Homodimer.</text>
</comment>
<name>A0A4D6M6F8_VIGUN</name>
<dbReference type="OrthoDB" id="1864232at2759"/>
<accession>A0A4D6M6F8</accession>